<name>A0A239AZL3_9RHOB</name>
<reference evidence="2 3" key="1">
    <citation type="submission" date="2017-06" db="EMBL/GenBank/DDBJ databases">
        <authorList>
            <person name="Kim H.J."/>
            <person name="Triplett B.A."/>
        </authorList>
    </citation>
    <scope>NUCLEOTIDE SEQUENCE [LARGE SCALE GENOMIC DNA]</scope>
    <source>
        <strain evidence="2 3">DSM 11445</strain>
    </source>
</reference>
<sequence>MFKPSIVETDKDSGSTLAIVQDIAPVVFCDGASGRQTGGRADKAQWRGYAPKAQEDHHRLKPGHGQVPVTGAAGVGSNA</sequence>
<dbReference type="AlphaFoldDB" id="A0A239AZL3"/>
<feature type="region of interest" description="Disordered" evidence="1">
    <location>
        <begin position="35"/>
        <end position="79"/>
    </location>
</feature>
<dbReference type="EMBL" id="FZON01000001">
    <property type="protein sequence ID" value="SNS01057.1"/>
    <property type="molecule type" value="Genomic_DNA"/>
</dbReference>
<gene>
    <name evidence="2" type="ORF">SAMN04488078_1001235</name>
</gene>
<proteinExistence type="predicted"/>
<dbReference type="Proteomes" id="UP000198440">
    <property type="component" value="Unassembled WGS sequence"/>
</dbReference>
<protein>
    <submittedName>
        <fullName evidence="2">Uncharacterized protein</fullName>
    </submittedName>
</protein>
<evidence type="ECO:0000313" key="3">
    <source>
        <dbReference type="Proteomes" id="UP000198440"/>
    </source>
</evidence>
<dbReference type="RefSeq" id="WP_089275990.1">
    <property type="nucleotide sequence ID" value="NZ_FZON01000001.1"/>
</dbReference>
<evidence type="ECO:0000313" key="2">
    <source>
        <dbReference type="EMBL" id="SNS01057.1"/>
    </source>
</evidence>
<evidence type="ECO:0000256" key="1">
    <source>
        <dbReference type="SAM" id="MobiDB-lite"/>
    </source>
</evidence>
<accession>A0A239AZL3</accession>
<organism evidence="2 3">
    <name type="scientific">Antarctobacter heliothermus</name>
    <dbReference type="NCBI Taxonomy" id="74033"/>
    <lineage>
        <taxon>Bacteria</taxon>
        <taxon>Pseudomonadati</taxon>
        <taxon>Pseudomonadota</taxon>
        <taxon>Alphaproteobacteria</taxon>
        <taxon>Rhodobacterales</taxon>
        <taxon>Roseobacteraceae</taxon>
        <taxon>Antarctobacter</taxon>
    </lineage>
</organism>